<feature type="compositionally biased region" description="Acidic residues" evidence="1">
    <location>
        <begin position="192"/>
        <end position="202"/>
    </location>
</feature>
<accession>A0A6A6H7J1</accession>
<gene>
    <name evidence="2" type="ORF">EV356DRAFT_184251</name>
</gene>
<keyword evidence="3" id="KW-1185">Reference proteome</keyword>
<reference evidence="2" key="1">
    <citation type="journal article" date="2020" name="Stud. Mycol.">
        <title>101 Dothideomycetes genomes: a test case for predicting lifestyles and emergence of pathogens.</title>
        <authorList>
            <person name="Haridas S."/>
            <person name="Albert R."/>
            <person name="Binder M."/>
            <person name="Bloem J."/>
            <person name="Labutti K."/>
            <person name="Salamov A."/>
            <person name="Andreopoulos B."/>
            <person name="Baker S."/>
            <person name="Barry K."/>
            <person name="Bills G."/>
            <person name="Bluhm B."/>
            <person name="Cannon C."/>
            <person name="Castanera R."/>
            <person name="Culley D."/>
            <person name="Daum C."/>
            <person name="Ezra D."/>
            <person name="Gonzalez J."/>
            <person name="Henrissat B."/>
            <person name="Kuo A."/>
            <person name="Liang C."/>
            <person name="Lipzen A."/>
            <person name="Lutzoni F."/>
            <person name="Magnuson J."/>
            <person name="Mondo S."/>
            <person name="Nolan M."/>
            <person name="Ohm R."/>
            <person name="Pangilinan J."/>
            <person name="Park H.-J."/>
            <person name="Ramirez L."/>
            <person name="Alfaro M."/>
            <person name="Sun H."/>
            <person name="Tritt A."/>
            <person name="Yoshinaga Y."/>
            <person name="Zwiers L.-H."/>
            <person name="Turgeon B."/>
            <person name="Goodwin S."/>
            <person name="Spatafora J."/>
            <person name="Crous P."/>
            <person name="Grigoriev I."/>
        </authorList>
    </citation>
    <scope>NUCLEOTIDE SEQUENCE</scope>
    <source>
        <strain evidence="2">Tuck. ex Michener</strain>
    </source>
</reference>
<feature type="compositionally biased region" description="Basic residues" evidence="1">
    <location>
        <begin position="171"/>
        <end position="180"/>
    </location>
</feature>
<dbReference type="Proteomes" id="UP000800092">
    <property type="component" value="Unassembled WGS sequence"/>
</dbReference>
<name>A0A6A6H7J1_VIRVR</name>
<organism evidence="2 3">
    <name type="scientific">Viridothelium virens</name>
    <name type="common">Speckled blister lichen</name>
    <name type="synonym">Trypethelium virens</name>
    <dbReference type="NCBI Taxonomy" id="1048519"/>
    <lineage>
        <taxon>Eukaryota</taxon>
        <taxon>Fungi</taxon>
        <taxon>Dikarya</taxon>
        <taxon>Ascomycota</taxon>
        <taxon>Pezizomycotina</taxon>
        <taxon>Dothideomycetes</taxon>
        <taxon>Dothideomycetes incertae sedis</taxon>
        <taxon>Trypetheliales</taxon>
        <taxon>Trypetheliaceae</taxon>
        <taxon>Viridothelium</taxon>
    </lineage>
</organism>
<proteinExistence type="predicted"/>
<dbReference type="EMBL" id="ML991802">
    <property type="protein sequence ID" value="KAF2233962.1"/>
    <property type="molecule type" value="Genomic_DNA"/>
</dbReference>
<feature type="region of interest" description="Disordered" evidence="1">
    <location>
        <begin position="156"/>
        <end position="202"/>
    </location>
</feature>
<dbReference type="AlphaFoldDB" id="A0A6A6H7J1"/>
<sequence>MRTMNMSSRHATTTLRVFTSSHSSNRISKKAYLEQYYLHVSSETLSKVCSRGQMPRGHGWIECNSDCRRQTHNWRALDRFQRNRSPLCILSPGINALPLFLHSSKVFLYGSIMDVSSRKRMLRIIRSSNDDCYNAPGRQKRSPSIAALFGKVRKLRRKVPHSQKRNSSGIKKSRSSRSRSRYVSPTSLASEVDSEDDLEEME</sequence>
<evidence type="ECO:0000256" key="1">
    <source>
        <dbReference type="SAM" id="MobiDB-lite"/>
    </source>
</evidence>
<evidence type="ECO:0000313" key="3">
    <source>
        <dbReference type="Proteomes" id="UP000800092"/>
    </source>
</evidence>
<evidence type="ECO:0000313" key="2">
    <source>
        <dbReference type="EMBL" id="KAF2233962.1"/>
    </source>
</evidence>
<protein>
    <submittedName>
        <fullName evidence="2">Uncharacterized protein</fullName>
    </submittedName>
</protein>